<accession>A0A8J2Q0Q5</accession>
<dbReference type="Proteomes" id="UP000746747">
    <property type="component" value="Unassembled WGS sequence"/>
</dbReference>
<evidence type="ECO:0000313" key="2">
    <source>
        <dbReference type="Proteomes" id="UP000746747"/>
    </source>
</evidence>
<comment type="caution">
    <text evidence="1">The sequence shown here is derived from an EMBL/GenBank/DDBJ whole genome shotgun (WGS) entry which is preliminary data.</text>
</comment>
<sequence>MKYEKWKERLIHFVLQLSLQKIIRRNKRAFDLAQIESNLEEEEEHRIRWELLRIADPIGLQDKICLDKCNENLRLGLDMVKAHIAFGVINVPSVEDESDLKLFCRLDDEHSRCLSNCGFMIQYNMNDYICKDHYQEMIYLLPCYRHVISMLRRECGAKRCGTYTNNDNTTIDNANRCRLLLCNVECTTNVLIRHCTNEYGQKAARFIRNYTSQQVSFWMEGLIKELNDTMRNPMITIPPLCSRLICHNSQCLL</sequence>
<reference evidence="1" key="1">
    <citation type="submission" date="2021-09" db="EMBL/GenBank/DDBJ databases">
        <authorList>
            <consortium name="Pathogen Informatics"/>
        </authorList>
    </citation>
    <scope>NUCLEOTIDE SEQUENCE</scope>
</reference>
<protein>
    <submittedName>
        <fullName evidence="1">Uncharacterized protein</fullName>
    </submittedName>
</protein>
<proteinExistence type="predicted"/>
<evidence type="ECO:0000313" key="1">
    <source>
        <dbReference type="EMBL" id="CAG9530962.1"/>
    </source>
</evidence>
<dbReference type="AlphaFoldDB" id="A0A8J2Q0Q5"/>
<dbReference type="EMBL" id="CAKAEH010000433">
    <property type="protein sequence ID" value="CAG9530962.1"/>
    <property type="molecule type" value="Genomic_DNA"/>
</dbReference>
<name>A0A8J2Q0Q5_9BILA</name>
<keyword evidence="2" id="KW-1185">Reference proteome</keyword>
<gene>
    <name evidence="1" type="ORF">CJOHNSTONI_LOCUS1401</name>
</gene>
<dbReference type="OrthoDB" id="5868576at2759"/>
<organism evidence="1 2">
    <name type="scientific">Cercopithifilaria johnstoni</name>
    <dbReference type="NCBI Taxonomy" id="2874296"/>
    <lineage>
        <taxon>Eukaryota</taxon>
        <taxon>Metazoa</taxon>
        <taxon>Ecdysozoa</taxon>
        <taxon>Nematoda</taxon>
        <taxon>Chromadorea</taxon>
        <taxon>Rhabditida</taxon>
        <taxon>Spirurina</taxon>
        <taxon>Spiruromorpha</taxon>
        <taxon>Filarioidea</taxon>
        <taxon>Onchocercidae</taxon>
        <taxon>Cercopithifilaria</taxon>
    </lineage>
</organism>